<comment type="caution">
    <text evidence="1">The sequence shown here is derived from an EMBL/GenBank/DDBJ whole genome shotgun (WGS) entry which is preliminary data.</text>
</comment>
<evidence type="ECO:0000313" key="2">
    <source>
        <dbReference type="Proteomes" id="UP001156870"/>
    </source>
</evidence>
<keyword evidence="2" id="KW-1185">Reference proteome</keyword>
<dbReference type="AlphaFoldDB" id="A0AA37T8G8"/>
<dbReference type="RefSeq" id="WP_232594975.1">
    <property type="nucleotide sequence ID" value="NZ_BSPD01000061.1"/>
</dbReference>
<reference evidence="1 2" key="1">
    <citation type="journal article" date="2014" name="Int. J. Syst. Evol. Microbiol.">
        <title>Complete genome sequence of Corynebacterium casei LMG S-19264T (=DSM 44701T), isolated from a smear-ripened cheese.</title>
        <authorList>
            <consortium name="US DOE Joint Genome Institute (JGI-PGF)"/>
            <person name="Walter F."/>
            <person name="Albersmeier A."/>
            <person name="Kalinowski J."/>
            <person name="Ruckert C."/>
        </authorList>
    </citation>
    <scope>NUCLEOTIDE SEQUENCE [LARGE SCALE GENOMIC DNA]</scope>
    <source>
        <strain evidence="1 2">NBRC 110095</strain>
    </source>
</reference>
<evidence type="ECO:0008006" key="3">
    <source>
        <dbReference type="Google" id="ProtNLM"/>
    </source>
</evidence>
<dbReference type="Pfam" id="PF04338">
    <property type="entry name" value="DUF481"/>
    <property type="match status" value="1"/>
</dbReference>
<gene>
    <name evidence="1" type="ORF">GCM10007877_25410</name>
</gene>
<dbReference type="EMBL" id="BSPD01000061">
    <property type="protein sequence ID" value="GLS26822.1"/>
    <property type="molecule type" value="Genomic_DNA"/>
</dbReference>
<name>A0AA37T8G8_9GAMM</name>
<sequence>MSVLRYDGYRWSLWGLLLLGVSSLGLGSIAPYVFAGELLLTNGDRLSGELEVIKKDVIIWRSPTLGELSIDKVHIGRFSTARKFKVTGYDSACRILEATSERVIYRCEENRKGFSRVPLLTMANVAPYENHNEYTDFYRGKVSVAGADSKGNEVRSDWVVYSGQEWRRGDFRHKPELRYESESANDISVQQKYEVDYALSWFYQPQWFLVGDLGVDSDEQSNIDYRYSASLGMGYQFWQNAASSLSIEAGLSHVLEQFDDFVGEDGNVDPDQDPLDREFTSLSWSLNFDYLLPFSTRFTHEHILLYSLEESEDWEVETRTGISIPIGGGMHSDFQLEYDYDNLPPEGTKESDRKVSIGIGYEW</sequence>
<organism evidence="1 2">
    <name type="scientific">Marinibactrum halimedae</name>
    <dbReference type="NCBI Taxonomy" id="1444977"/>
    <lineage>
        <taxon>Bacteria</taxon>
        <taxon>Pseudomonadati</taxon>
        <taxon>Pseudomonadota</taxon>
        <taxon>Gammaproteobacteria</taxon>
        <taxon>Cellvibrionales</taxon>
        <taxon>Cellvibrionaceae</taxon>
        <taxon>Marinibactrum</taxon>
    </lineage>
</organism>
<accession>A0AA37T8G8</accession>
<proteinExistence type="predicted"/>
<dbReference type="InterPro" id="IPR007433">
    <property type="entry name" value="DUF481"/>
</dbReference>
<protein>
    <recommendedName>
        <fullName evidence="3">DUF481 domain-containing protein</fullName>
    </recommendedName>
</protein>
<dbReference type="Proteomes" id="UP001156870">
    <property type="component" value="Unassembled WGS sequence"/>
</dbReference>
<evidence type="ECO:0000313" key="1">
    <source>
        <dbReference type="EMBL" id="GLS26822.1"/>
    </source>
</evidence>